<dbReference type="EMBL" id="JARQWQ010000115">
    <property type="protein sequence ID" value="KAK2550090.1"/>
    <property type="molecule type" value="Genomic_DNA"/>
</dbReference>
<feature type="compositionally biased region" description="Polar residues" evidence="1">
    <location>
        <begin position="25"/>
        <end position="41"/>
    </location>
</feature>
<reference evidence="2" key="1">
    <citation type="journal article" date="2023" name="G3 (Bethesda)">
        <title>Whole genome assembly and annotation of the endangered Caribbean coral Acropora cervicornis.</title>
        <authorList>
            <person name="Selwyn J.D."/>
            <person name="Vollmer S.V."/>
        </authorList>
    </citation>
    <scope>NUCLEOTIDE SEQUENCE</scope>
    <source>
        <strain evidence="2">K2</strain>
    </source>
</reference>
<proteinExistence type="predicted"/>
<keyword evidence="3" id="KW-1185">Reference proteome</keyword>
<evidence type="ECO:0000256" key="1">
    <source>
        <dbReference type="SAM" id="MobiDB-lite"/>
    </source>
</evidence>
<name>A0AAD9PWT0_ACRCE</name>
<dbReference type="AlphaFoldDB" id="A0AAD9PWT0"/>
<protein>
    <submittedName>
        <fullName evidence="2">Uncharacterized protein</fullName>
    </submittedName>
</protein>
<dbReference type="Proteomes" id="UP001249851">
    <property type="component" value="Unassembled WGS sequence"/>
</dbReference>
<accession>A0AAD9PWT0</accession>
<reference evidence="2" key="2">
    <citation type="journal article" date="2023" name="Science">
        <title>Genomic signatures of disease resistance in endangered staghorn corals.</title>
        <authorList>
            <person name="Vollmer S.V."/>
            <person name="Selwyn J.D."/>
            <person name="Despard B.A."/>
            <person name="Roesel C.L."/>
        </authorList>
    </citation>
    <scope>NUCLEOTIDE SEQUENCE</scope>
    <source>
        <strain evidence="2">K2</strain>
    </source>
</reference>
<feature type="region of interest" description="Disordered" evidence="1">
    <location>
        <begin position="24"/>
        <end position="44"/>
    </location>
</feature>
<gene>
    <name evidence="2" type="ORF">P5673_029277</name>
</gene>
<evidence type="ECO:0000313" key="3">
    <source>
        <dbReference type="Proteomes" id="UP001249851"/>
    </source>
</evidence>
<evidence type="ECO:0000313" key="2">
    <source>
        <dbReference type="EMBL" id="KAK2550090.1"/>
    </source>
</evidence>
<sequence length="97" mass="10721">MAAPLGAICKICFVLKVPERPLTPESVTGNKQEDSQVSISNGEDEDVMLREGKSNQEYVENLESASGVITCVRLGKLLKQPYSLLHQEVKLICDFLQ</sequence>
<organism evidence="2 3">
    <name type="scientific">Acropora cervicornis</name>
    <name type="common">Staghorn coral</name>
    <dbReference type="NCBI Taxonomy" id="6130"/>
    <lineage>
        <taxon>Eukaryota</taxon>
        <taxon>Metazoa</taxon>
        <taxon>Cnidaria</taxon>
        <taxon>Anthozoa</taxon>
        <taxon>Hexacorallia</taxon>
        <taxon>Scleractinia</taxon>
        <taxon>Astrocoeniina</taxon>
        <taxon>Acroporidae</taxon>
        <taxon>Acropora</taxon>
    </lineage>
</organism>
<comment type="caution">
    <text evidence="2">The sequence shown here is derived from an EMBL/GenBank/DDBJ whole genome shotgun (WGS) entry which is preliminary data.</text>
</comment>